<gene>
    <name evidence="1" type="ORF">OFLC_LOCUS8781</name>
</gene>
<dbReference type="AlphaFoldDB" id="A0A183HMS0"/>
<evidence type="ECO:0000313" key="2">
    <source>
        <dbReference type="Proteomes" id="UP000267606"/>
    </source>
</evidence>
<dbReference type="EMBL" id="UZAJ01010213">
    <property type="protein sequence ID" value="VDO57370.1"/>
    <property type="molecule type" value="Genomic_DNA"/>
</dbReference>
<evidence type="ECO:0000313" key="3">
    <source>
        <dbReference type="WBParaSite" id="OFLC_0000878101-mRNA-1"/>
    </source>
</evidence>
<accession>A0A183HMS0</accession>
<organism evidence="3">
    <name type="scientific">Onchocerca flexuosa</name>
    <dbReference type="NCBI Taxonomy" id="387005"/>
    <lineage>
        <taxon>Eukaryota</taxon>
        <taxon>Metazoa</taxon>
        <taxon>Ecdysozoa</taxon>
        <taxon>Nematoda</taxon>
        <taxon>Chromadorea</taxon>
        <taxon>Rhabditida</taxon>
        <taxon>Spirurina</taxon>
        <taxon>Spiruromorpha</taxon>
        <taxon>Filarioidea</taxon>
        <taxon>Onchocercidae</taxon>
        <taxon>Onchocerca</taxon>
    </lineage>
</organism>
<proteinExistence type="predicted"/>
<dbReference type="Proteomes" id="UP000267606">
    <property type="component" value="Unassembled WGS sequence"/>
</dbReference>
<evidence type="ECO:0000313" key="1">
    <source>
        <dbReference type="EMBL" id="VDO57370.1"/>
    </source>
</evidence>
<sequence length="156" mass="18346">MICLRFVLQIIQAELHYNIHYKRRFMWKQMREIVKAVGILQNNAKAQSVRLAPIAISRYWLSFNMTKLINEALHANQTNVAVKFQFLRNGKKIKCTELIKRNTPFLLIYADEPMLTDSTKFQSAFHVKAIPNLETGEIYQYMFIENAKKNSLSINY</sequence>
<keyword evidence="2" id="KW-1185">Reference proteome</keyword>
<dbReference type="STRING" id="387005.A0A183HMS0"/>
<dbReference type="WBParaSite" id="OFLC_0000878101-mRNA-1">
    <property type="protein sequence ID" value="OFLC_0000878101-mRNA-1"/>
    <property type="gene ID" value="OFLC_0000878101"/>
</dbReference>
<name>A0A183HMS0_9BILA</name>
<reference evidence="3" key="1">
    <citation type="submission" date="2016-06" db="UniProtKB">
        <authorList>
            <consortium name="WormBaseParasite"/>
        </authorList>
    </citation>
    <scope>IDENTIFICATION</scope>
</reference>
<protein>
    <submittedName>
        <fullName evidence="3">SoxZ domain-containing protein</fullName>
    </submittedName>
</protein>
<reference evidence="1 2" key="2">
    <citation type="submission" date="2018-11" db="EMBL/GenBank/DDBJ databases">
        <authorList>
            <consortium name="Pathogen Informatics"/>
        </authorList>
    </citation>
    <scope>NUCLEOTIDE SEQUENCE [LARGE SCALE GENOMIC DNA]</scope>
</reference>